<feature type="transmembrane region" description="Helical" evidence="12">
    <location>
        <begin position="740"/>
        <end position="763"/>
    </location>
</feature>
<dbReference type="AlphaFoldDB" id="A5IMY8"/>
<dbReference type="HOGENOM" id="CLU_340630_0_0_0"/>
<evidence type="ECO:0000256" key="6">
    <source>
        <dbReference type="ARBA" id="ARBA00022519"/>
    </source>
</evidence>
<dbReference type="GO" id="GO:0015423">
    <property type="term" value="F:ABC-type maltose transporter activity"/>
    <property type="evidence" value="ECO:0007669"/>
    <property type="project" value="TreeGrafter"/>
</dbReference>
<sequence length="823" mass="95404">MVQRRGNIFTHIFLIFIIAVILFPVVWVVTTSLRRDEAAFSSKLFTSRLTLQHYRDLVAPEKNLPFLVQDLQAMISKVKPYDTWSEEELKDAVGSSIEKVKSYLSETEARLNDAVNSFERVDAFLNDHSEEIKNRTIEEMRELLSSIQIPDLSDSEENRAALYLVLSKERYNSTAHKALKELLERFTGVDTGTRDGYEKAIESLKESYEKLADGYDGLIEETQRELNAVKEEMSSLRQQYSDLQDDVMEANLVIEKDIIPELERIKISLSELNNLREQIRQTTLRSPFPVDDEEFSRNISETVQMLNEILDEMSTFAEYDSLKDLLVELKKELTKLSEGNEDLRDRLLFSDLVKIYEELHPRLIRILKEAVETIASIKDRITVLSVLNERLKDLEILEKDLTAKISEYQQKISEVQQKLLEPQRTLNLIVFRYNLETTISSLERVKTFKKTDLLRYSSALKTLRDFMNSYWEKDELYSRISRVVKEMRWIEEYRDFASKFDVFPENLKTVLKEMHNSLSDLERSYGDLVSLSSQGVYVSSSVLSRMYDIVKMDFVNKVRANMSVASRRAGNLIDLVPFSEVKKDLRNIDRELFRIDQIWKQKTKHYFWLWVLNSVIVSLIVAFITTTVCAIAAYPFSRMRFFGRRYGIMALLLIQMFPGVIFMIAIYDLLNFMGKYIPFIGIDTLGGLIFAYLTNIAYNMYLIKGFYDTIPTSLEEAAIVDGATRFQSFYRIIIPLARPILTVVFLLVFIGTFNEYVVARIILQNVRHYTYALGLQAFATGPYETEWGLFTAAALLGMTPMVILFLSLQRYLVSGLTRGAVKE</sequence>
<feature type="transmembrane region" description="Helical" evidence="12">
    <location>
        <begin position="12"/>
        <end position="33"/>
    </location>
</feature>
<dbReference type="GO" id="GO:0042956">
    <property type="term" value="P:maltodextrin transmembrane transport"/>
    <property type="evidence" value="ECO:0007669"/>
    <property type="project" value="TreeGrafter"/>
</dbReference>
<evidence type="ECO:0000313" key="15">
    <source>
        <dbReference type="EMBL" id="ABQ47561.1"/>
    </source>
</evidence>
<dbReference type="PANTHER" id="PTHR32243">
    <property type="entry name" value="MALTOSE TRANSPORT SYSTEM PERMEASE-RELATED"/>
    <property type="match status" value="1"/>
</dbReference>
<reference evidence="16" key="1">
    <citation type="submission" date="2007-05" db="EMBL/GenBank/DDBJ databases">
        <title>Complete sequence of Thermotoga petrophila RKU-1.</title>
        <authorList>
            <consortium name="US DOE Joint Genome Institute"/>
            <person name="Copeland A."/>
            <person name="Lucas S."/>
            <person name="Lapidus A."/>
            <person name="Barry K."/>
            <person name="Glavina del Rio T."/>
            <person name="Dalin E."/>
            <person name="Tice H."/>
            <person name="Pitluck S."/>
            <person name="Sims D."/>
            <person name="Brettin T."/>
            <person name="Bruce D."/>
            <person name="Detter J.C."/>
            <person name="Han C."/>
            <person name="Tapia R."/>
            <person name="Schmutz J."/>
            <person name="Larimer F."/>
            <person name="Land M."/>
            <person name="Hauser L."/>
            <person name="Kyrpides N."/>
            <person name="Mikhailova N."/>
            <person name="Nelson K."/>
            <person name="Gogarten J.P."/>
            <person name="Noll K."/>
            <person name="Richardson P."/>
        </authorList>
    </citation>
    <scope>NUCLEOTIDE SEQUENCE [LARGE SCALE GENOMIC DNA]</scope>
    <source>
        <strain evidence="16">ATCC BAA-488 / DSM 13995 / JCM 10881 / RKU-1</strain>
    </source>
</reference>
<feature type="transmembrane region" description="Helical" evidence="12">
    <location>
        <begin position="676"/>
        <end position="698"/>
    </location>
</feature>
<feature type="domain" description="ABC transmembrane type-1" evidence="14">
    <location>
        <begin position="611"/>
        <end position="808"/>
    </location>
</feature>
<feature type="coiled-coil region" evidence="13">
    <location>
        <begin position="201"/>
        <end position="285"/>
    </location>
</feature>
<keyword evidence="7" id="KW-0762">Sugar transport</keyword>
<feature type="coiled-coil region" evidence="13">
    <location>
        <begin position="384"/>
        <end position="418"/>
    </location>
</feature>
<dbReference type="CDD" id="cd06261">
    <property type="entry name" value="TM_PBP2"/>
    <property type="match status" value="1"/>
</dbReference>
<evidence type="ECO:0000256" key="1">
    <source>
        <dbReference type="ARBA" id="ARBA00002264"/>
    </source>
</evidence>
<dbReference type="PROSITE" id="PS50928">
    <property type="entry name" value="ABC_TM1"/>
    <property type="match status" value="1"/>
</dbReference>
<dbReference type="eggNOG" id="COG3833">
    <property type="taxonomic scope" value="Bacteria"/>
</dbReference>
<evidence type="ECO:0000256" key="2">
    <source>
        <dbReference type="ARBA" id="ARBA00004429"/>
    </source>
</evidence>
<evidence type="ECO:0000256" key="11">
    <source>
        <dbReference type="ARBA" id="ARBA00041109"/>
    </source>
</evidence>
<keyword evidence="4 12" id="KW-0813">Transport</keyword>
<proteinExistence type="inferred from homology"/>
<dbReference type="GO" id="GO:0005886">
    <property type="term" value="C:plasma membrane"/>
    <property type="evidence" value="ECO:0007669"/>
    <property type="project" value="UniProtKB-SubCell"/>
</dbReference>
<keyword evidence="6" id="KW-0997">Cell inner membrane</keyword>
<evidence type="ECO:0000256" key="10">
    <source>
        <dbReference type="ARBA" id="ARBA00023136"/>
    </source>
</evidence>
<keyword evidence="13" id="KW-0175">Coiled coil</keyword>
<evidence type="ECO:0000256" key="12">
    <source>
        <dbReference type="RuleBase" id="RU363032"/>
    </source>
</evidence>
<evidence type="ECO:0000256" key="8">
    <source>
        <dbReference type="ARBA" id="ARBA00022692"/>
    </source>
</evidence>
<evidence type="ECO:0000256" key="5">
    <source>
        <dbReference type="ARBA" id="ARBA00022475"/>
    </source>
</evidence>
<dbReference type="InterPro" id="IPR000515">
    <property type="entry name" value="MetI-like"/>
</dbReference>
<dbReference type="InterPro" id="IPR050901">
    <property type="entry name" value="BP-dep_ABC_trans_perm"/>
</dbReference>
<accession>A5IMY8</accession>
<comment type="function">
    <text evidence="1">Part of the ABC transporter complex MalEFGK involved in maltose/maltodextrin import. Probably responsible for the translocation of the substrate across the membrane.</text>
</comment>
<dbReference type="Pfam" id="PF00528">
    <property type="entry name" value="BPD_transp_1"/>
    <property type="match status" value="1"/>
</dbReference>
<evidence type="ECO:0000313" key="16">
    <source>
        <dbReference type="Proteomes" id="UP000006558"/>
    </source>
</evidence>
<keyword evidence="9 12" id="KW-1133">Transmembrane helix</keyword>
<feature type="transmembrane region" description="Helical" evidence="12">
    <location>
        <begin position="787"/>
        <end position="808"/>
    </location>
</feature>
<dbReference type="Gene3D" id="1.10.3720.10">
    <property type="entry name" value="MetI-like"/>
    <property type="match status" value="2"/>
</dbReference>
<evidence type="ECO:0000256" key="4">
    <source>
        <dbReference type="ARBA" id="ARBA00022448"/>
    </source>
</evidence>
<dbReference type="Proteomes" id="UP000006558">
    <property type="component" value="Chromosome"/>
</dbReference>
<evidence type="ECO:0000256" key="13">
    <source>
        <dbReference type="SAM" id="Coils"/>
    </source>
</evidence>
<evidence type="ECO:0000256" key="9">
    <source>
        <dbReference type="ARBA" id="ARBA00022989"/>
    </source>
</evidence>
<reference evidence="15 16" key="2">
    <citation type="journal article" date="2009" name="Proc. Natl. Acad. Sci. U.S.A.">
        <title>On the chimeric nature, thermophilic origin, and phylogenetic placement of the Thermotogales.</title>
        <authorList>
            <person name="Zhaxybayeva O."/>
            <person name="Swithers K.S."/>
            <person name="Lapierre P."/>
            <person name="Fournier G.P."/>
            <person name="Bickhart D.M."/>
            <person name="DeBoy R.T."/>
            <person name="Nelson K.E."/>
            <person name="Nesbo C.L."/>
            <person name="Doolittle W.F."/>
            <person name="Gogarten J.P."/>
            <person name="Noll K.M."/>
        </authorList>
    </citation>
    <scope>NUCLEOTIDE SEQUENCE [LARGE SCALE GENOMIC DNA]</scope>
    <source>
        <strain evidence="16">ATCC BAA-488 / DSM 13995 / JCM 10881 / RKU-1</strain>
    </source>
</reference>
<evidence type="ECO:0000256" key="3">
    <source>
        <dbReference type="ARBA" id="ARBA00009047"/>
    </source>
</evidence>
<organism evidence="15 16">
    <name type="scientific">Thermotoga petrophila (strain ATCC BAA-488 / DSM 13995 / JCM 10881 / RKU-1)</name>
    <dbReference type="NCBI Taxonomy" id="390874"/>
    <lineage>
        <taxon>Bacteria</taxon>
        <taxon>Thermotogati</taxon>
        <taxon>Thermotogota</taxon>
        <taxon>Thermotogae</taxon>
        <taxon>Thermotogales</taxon>
        <taxon>Thermotogaceae</taxon>
        <taxon>Thermotoga</taxon>
    </lineage>
</organism>
<dbReference type="PANTHER" id="PTHR32243:SF50">
    <property type="entry name" value="MALTOSE_MALTODEXTRIN TRANSPORT SYSTEM PERMEASE PROTEIN MALG"/>
    <property type="match status" value="1"/>
</dbReference>
<dbReference type="SUPFAM" id="SSF161098">
    <property type="entry name" value="MetI-like"/>
    <property type="match status" value="2"/>
</dbReference>
<dbReference type="KEGG" id="tpt:Tpet_1554"/>
<dbReference type="InterPro" id="IPR035906">
    <property type="entry name" value="MetI-like_sf"/>
</dbReference>
<feature type="coiled-coil region" evidence="13">
    <location>
        <begin position="319"/>
        <end position="346"/>
    </location>
</feature>
<dbReference type="EMBL" id="CP000702">
    <property type="protein sequence ID" value="ABQ47561.1"/>
    <property type="molecule type" value="Genomic_DNA"/>
</dbReference>
<dbReference type="eggNOG" id="COG1196">
    <property type="taxonomic scope" value="Bacteria"/>
</dbReference>
<feature type="transmembrane region" description="Helical" evidence="12">
    <location>
        <begin position="646"/>
        <end position="670"/>
    </location>
</feature>
<evidence type="ECO:0000256" key="7">
    <source>
        <dbReference type="ARBA" id="ARBA00022597"/>
    </source>
</evidence>
<dbReference type="FunFam" id="1.10.3720.10:FF:000010">
    <property type="entry name" value="Maltose ABC transporter permease MalG"/>
    <property type="match status" value="1"/>
</dbReference>
<dbReference type="STRING" id="390874.Tpet_1554"/>
<keyword evidence="5" id="KW-1003">Cell membrane</keyword>
<name>A5IMY8_THEP1</name>
<protein>
    <recommendedName>
        <fullName evidence="11">Maltose/maltodextrin transport system permease protein MalG</fullName>
    </recommendedName>
</protein>
<feature type="transmembrane region" description="Helical" evidence="12">
    <location>
        <begin position="607"/>
        <end position="634"/>
    </location>
</feature>
<dbReference type="RefSeq" id="WP_011943975.1">
    <property type="nucleotide sequence ID" value="NC_009486.1"/>
</dbReference>
<keyword evidence="10 12" id="KW-0472">Membrane</keyword>
<keyword evidence="8 12" id="KW-0812">Transmembrane</keyword>
<evidence type="ECO:0000259" key="14">
    <source>
        <dbReference type="PROSITE" id="PS50928"/>
    </source>
</evidence>
<comment type="similarity">
    <text evidence="3">Belongs to the binding-protein-dependent transport system permease family. MalFG subfamily.</text>
</comment>
<comment type="subcellular location">
    <subcellularLocation>
        <location evidence="2">Cell inner membrane</location>
        <topology evidence="2">Multi-pass membrane protein</topology>
    </subcellularLocation>
    <subcellularLocation>
        <location evidence="12">Cell membrane</location>
        <topology evidence="12">Multi-pass membrane protein</topology>
    </subcellularLocation>
</comment>
<gene>
    <name evidence="15" type="ordered locus">Tpet_1554</name>
</gene>